<protein>
    <submittedName>
        <fullName evidence="4">Uncharacterized protein</fullName>
    </submittedName>
</protein>
<accession>A0A1U8M0I6</accession>
<organism evidence="3 4">
    <name type="scientific">Gossypium hirsutum</name>
    <name type="common">Upland cotton</name>
    <name type="synonym">Gossypium mexicanum</name>
    <dbReference type="NCBI Taxonomy" id="3635"/>
    <lineage>
        <taxon>Eukaryota</taxon>
        <taxon>Viridiplantae</taxon>
        <taxon>Streptophyta</taxon>
        <taxon>Embryophyta</taxon>
        <taxon>Tracheophyta</taxon>
        <taxon>Spermatophyta</taxon>
        <taxon>Magnoliopsida</taxon>
        <taxon>eudicotyledons</taxon>
        <taxon>Gunneridae</taxon>
        <taxon>Pentapetalae</taxon>
        <taxon>rosids</taxon>
        <taxon>malvids</taxon>
        <taxon>Malvales</taxon>
        <taxon>Malvaceae</taxon>
        <taxon>Malvoideae</taxon>
        <taxon>Gossypium</taxon>
    </lineage>
</organism>
<dbReference type="InterPro" id="IPR038745">
    <property type="entry name" value="AT4G37440-like"/>
</dbReference>
<feature type="compositionally biased region" description="Polar residues" evidence="2">
    <location>
        <begin position="473"/>
        <end position="485"/>
    </location>
</feature>
<dbReference type="CDD" id="cd11650">
    <property type="entry name" value="AT4G37440_like"/>
    <property type="match status" value="1"/>
</dbReference>
<dbReference type="SMR" id="A0A1U8M0I6"/>
<evidence type="ECO:0000313" key="3">
    <source>
        <dbReference type="Proteomes" id="UP000818029"/>
    </source>
</evidence>
<feature type="coiled-coil region" evidence="1">
    <location>
        <begin position="274"/>
        <end position="301"/>
    </location>
</feature>
<reference evidence="3" key="1">
    <citation type="journal article" date="2020" name="Nat. Genet.">
        <title>Genomic diversifications of five Gossypium allopolyploid species and their impact on cotton improvement.</title>
        <authorList>
            <person name="Chen Z.J."/>
            <person name="Sreedasyam A."/>
            <person name="Ando A."/>
            <person name="Song Q."/>
            <person name="De Santiago L.M."/>
            <person name="Hulse-Kemp A.M."/>
            <person name="Ding M."/>
            <person name="Ye W."/>
            <person name="Kirkbride R.C."/>
            <person name="Jenkins J."/>
            <person name="Plott C."/>
            <person name="Lovell J."/>
            <person name="Lin Y.M."/>
            <person name="Vaughn R."/>
            <person name="Liu B."/>
            <person name="Simpson S."/>
            <person name="Scheffler B.E."/>
            <person name="Wen L."/>
            <person name="Saski C.A."/>
            <person name="Grover C.E."/>
            <person name="Hu G."/>
            <person name="Conover J.L."/>
            <person name="Carlson J.W."/>
            <person name="Shu S."/>
            <person name="Boston L.B."/>
            <person name="Williams M."/>
            <person name="Peterson D.G."/>
            <person name="McGee K."/>
            <person name="Jones D.C."/>
            <person name="Wendel J.F."/>
            <person name="Stelly D.M."/>
            <person name="Grimwood J."/>
            <person name="Schmutz J."/>
        </authorList>
    </citation>
    <scope>NUCLEOTIDE SEQUENCE [LARGE SCALE GENOMIC DNA]</scope>
    <source>
        <strain evidence="3">cv. TM-1</strain>
    </source>
</reference>
<dbReference type="PANTHER" id="PTHR34057:SF12">
    <property type="match status" value="1"/>
</dbReference>
<evidence type="ECO:0000256" key="2">
    <source>
        <dbReference type="SAM" id="MobiDB-lite"/>
    </source>
</evidence>
<gene>
    <name evidence="4" type="primary">LOC107931621</name>
</gene>
<dbReference type="KEGG" id="ghi:107931621"/>
<dbReference type="AlphaFoldDB" id="A0A1U8M0I6"/>
<feature type="region of interest" description="Disordered" evidence="2">
    <location>
        <begin position="317"/>
        <end position="375"/>
    </location>
</feature>
<dbReference type="RefSeq" id="XP_016719049.1">
    <property type="nucleotide sequence ID" value="XM_016863560.2"/>
</dbReference>
<dbReference type="GeneID" id="107931621"/>
<dbReference type="Proteomes" id="UP000818029">
    <property type="component" value="Chromosome A02"/>
</dbReference>
<feature type="compositionally biased region" description="Basic residues" evidence="2">
    <location>
        <begin position="459"/>
        <end position="472"/>
    </location>
</feature>
<feature type="region of interest" description="Disordered" evidence="2">
    <location>
        <begin position="410"/>
        <end position="519"/>
    </location>
</feature>
<sequence length="519" mass="57711">MREMVANGNGNGSLPQDSKDKFMHCASNCENRDFGGVTLCGVGEGKIAKGTENVEINITECSNSGMDRLAVVECEDDTENSSSFGGTVSGVENDSAVSDVEVESALCSGSPLGSVFDGLFLLRKRKLTDHWRRFVRPLMWRCKWLELQLREFKSRALNYDKELAEYDQRKNFEYEKFTFEGLNVKSQPFPSQIQRKKLMKRRKRKRVEDTADLASYMSNHNLFSYYDSKKSVAATASATHEDDNGNLGNKMVNSNDEVDDGLSSLELKDGDIWLQQILRKIDLMQSQVHKLKTRVDNVVNESPRKFTSVNVLSSVTPCNTLTGSRSHSSPPGSGERTPVTSQRRSGGNMGDLLMPGSSAVSSHGEVTPFPNAIDGTGQHLPAVSYDNTEDDILIHNHAAKEELCNFQGGLTQQSEEPPMPAEPPKTISTVPVPGNDLPTEPSVQPNANLSLASKSKVPNNKRKRGKRGKRKSGTSWWSRRSSDNITWRRMSSRRRRRDGGRGSWFGMWCDGFSEGEPNK</sequence>
<dbReference type="PANTHER" id="PTHR34057">
    <property type="entry name" value="ELONGATION FACTOR"/>
    <property type="match status" value="1"/>
</dbReference>
<keyword evidence="3" id="KW-1185">Reference proteome</keyword>
<dbReference type="OrthoDB" id="21648at2759"/>
<evidence type="ECO:0000256" key="1">
    <source>
        <dbReference type="SAM" id="Coils"/>
    </source>
</evidence>
<proteinExistence type="predicted"/>
<feature type="compositionally biased region" description="Low complexity" evidence="2">
    <location>
        <begin position="323"/>
        <end position="334"/>
    </location>
</feature>
<keyword evidence="1" id="KW-0175">Coiled coil</keyword>
<feature type="compositionally biased region" description="Polar residues" evidence="2">
    <location>
        <begin position="441"/>
        <end position="458"/>
    </location>
</feature>
<name>A0A1U8M0I6_GOSHI</name>
<evidence type="ECO:0000313" key="4">
    <source>
        <dbReference type="RefSeq" id="XP_016719049.1"/>
    </source>
</evidence>
<reference evidence="4" key="2">
    <citation type="submission" date="2025-08" db="UniProtKB">
        <authorList>
            <consortium name="RefSeq"/>
        </authorList>
    </citation>
    <scope>IDENTIFICATION</scope>
</reference>